<protein>
    <recommendedName>
        <fullName evidence="3">Aminoglycoside phosphotransferase domain-containing protein</fullName>
    </recommendedName>
</protein>
<dbReference type="InterPro" id="IPR027417">
    <property type="entry name" value="P-loop_NTPase"/>
</dbReference>
<dbReference type="InterPro" id="IPR052732">
    <property type="entry name" value="Cell-binding_unc_protein"/>
</dbReference>
<dbReference type="Pfam" id="PF13671">
    <property type="entry name" value="AAA_33"/>
    <property type="match status" value="1"/>
</dbReference>
<dbReference type="OrthoDB" id="1201990at2"/>
<dbReference type="SUPFAM" id="SSF52540">
    <property type="entry name" value="P-loop containing nucleoside triphosphate hydrolases"/>
    <property type="match status" value="1"/>
</dbReference>
<dbReference type="AlphaFoldDB" id="A0A2R4VZP5"/>
<dbReference type="SUPFAM" id="SSF56112">
    <property type="entry name" value="Protein kinase-like (PK-like)"/>
    <property type="match status" value="1"/>
</dbReference>
<proteinExistence type="predicted"/>
<dbReference type="PANTHER" id="PTHR43883">
    <property type="entry name" value="SLR0207 PROTEIN"/>
    <property type="match status" value="1"/>
</dbReference>
<dbReference type="Proteomes" id="UP000244792">
    <property type="component" value="Chromosome"/>
</dbReference>
<dbReference type="EMBL" id="CP020921">
    <property type="protein sequence ID" value="AWB09890.1"/>
    <property type="molecule type" value="Genomic_DNA"/>
</dbReference>
<dbReference type="PANTHER" id="PTHR43883:SF1">
    <property type="entry name" value="GLUCONOKINASE"/>
    <property type="match status" value="1"/>
</dbReference>
<organism evidence="1 2">
    <name type="scientific">Thermodesulfobium acidiphilum</name>
    <dbReference type="NCBI Taxonomy" id="1794699"/>
    <lineage>
        <taxon>Bacteria</taxon>
        <taxon>Pseudomonadati</taxon>
        <taxon>Thermodesulfobiota</taxon>
        <taxon>Thermodesulfobiia</taxon>
        <taxon>Thermodesulfobiales</taxon>
        <taxon>Thermodesulfobiaceae</taxon>
        <taxon>Thermodesulfobium</taxon>
    </lineage>
</organism>
<dbReference type="InterPro" id="IPR011009">
    <property type="entry name" value="Kinase-like_dom_sf"/>
</dbReference>
<dbReference type="Gene3D" id="3.40.50.300">
    <property type="entry name" value="P-loop containing nucleotide triphosphate hydrolases"/>
    <property type="match status" value="1"/>
</dbReference>
<dbReference type="KEGG" id="taci:TDSAC_0515"/>
<evidence type="ECO:0008006" key="3">
    <source>
        <dbReference type="Google" id="ProtNLM"/>
    </source>
</evidence>
<accession>A0A2R4VZP5</accession>
<sequence length="517" mass="60421">MENLIKAMLKPSFYPHEADVKLIETHISCVFLTGKYVYKIKKPVNFGFLDFSTLENRKIFCEQEIILNSRISPNLYLGVLPISLINNFYILNSPENIVEYCIKMVELPQDSLMSNLLMKDRVSMEDIKRIAEKVTYFHSIANKVKDPQFVESIRYNLEENFRQTENIVNWLISKHNYNLIKDNSLYFFDSHKSDFLKRMENDLFVDGHGDLHSKNISIMPDDIYIFDCIEFNERFRIQDVASEISFLSMDLDFNNKNDLSLAYINSYQELSNKNIAPYLNFFKSYLAYVRGKVLSFSFLNEQKNKELERTIRRYFRLSAKYFDSALPTIFVICGLSGTGKSALAKRLSARINIKRLSSDEIRKELAGIPKHESAKANYNQGIYSPEFTEKVYNKIFDLTNAEIRSNNSVIIDATFNSDVYRKMILNLQENLGVDMILIERDADFEVIKERLNKRALKRNTSSDADLAIYKRQLSEYKPWNISKGITYEKIGNVKDLDILCEELAKEYLFLDVFEKNI</sequence>
<dbReference type="RefSeq" id="WP_108308727.1">
    <property type="nucleotide sequence ID" value="NZ_CP020921.1"/>
</dbReference>
<evidence type="ECO:0000313" key="1">
    <source>
        <dbReference type="EMBL" id="AWB09890.1"/>
    </source>
</evidence>
<reference evidence="1 2" key="1">
    <citation type="submission" date="2017-04" db="EMBL/GenBank/DDBJ databases">
        <title>Genomic insights into metabolism of Thermodesulfobium acidiphilum.</title>
        <authorList>
            <person name="Toshchakov S.V."/>
            <person name="Frolov E.N."/>
            <person name="Kublanov I.V."/>
            <person name="Samarov N.I."/>
            <person name="Novikov A."/>
            <person name="Lebedinsky A.V."/>
            <person name="Bonch-Osmolovskaya E.A."/>
            <person name="Chernyh N.A."/>
        </authorList>
    </citation>
    <scope>NUCLEOTIDE SEQUENCE [LARGE SCALE GENOMIC DNA]</scope>
    <source>
        <strain evidence="1 2">3127-1</strain>
    </source>
</reference>
<name>A0A2R4VZP5_THEAF</name>
<gene>
    <name evidence="1" type="ORF">TDSAC_0515</name>
</gene>
<evidence type="ECO:0000313" key="2">
    <source>
        <dbReference type="Proteomes" id="UP000244792"/>
    </source>
</evidence>
<keyword evidence="2" id="KW-1185">Reference proteome</keyword>